<dbReference type="Gene3D" id="3.30.420.40">
    <property type="match status" value="2"/>
</dbReference>
<dbReference type="CDD" id="cd24032">
    <property type="entry name" value="ASKHA_NBD_TsaB"/>
    <property type="match status" value="1"/>
</dbReference>
<keyword evidence="3" id="KW-1185">Reference proteome</keyword>
<dbReference type="GO" id="GO:0002949">
    <property type="term" value="P:tRNA threonylcarbamoyladenosine modification"/>
    <property type="evidence" value="ECO:0007669"/>
    <property type="project" value="InterPro"/>
</dbReference>
<dbReference type="GO" id="GO:0061711">
    <property type="term" value="F:tRNA N(6)-L-threonylcarbamoyladenine synthase activity"/>
    <property type="evidence" value="ECO:0007669"/>
    <property type="project" value="UniProtKB-EC"/>
</dbReference>
<evidence type="ECO:0000313" key="3">
    <source>
        <dbReference type="Proteomes" id="UP001172911"/>
    </source>
</evidence>
<dbReference type="EMBL" id="JARPTC010000001">
    <property type="protein sequence ID" value="MDO7785658.1"/>
    <property type="molecule type" value="Genomic_DNA"/>
</dbReference>
<evidence type="ECO:0000313" key="2">
    <source>
        <dbReference type="EMBL" id="MDO7785658.1"/>
    </source>
</evidence>
<reference evidence="2" key="1">
    <citation type="journal article" date="2023" name="J. Hazard. Mater.">
        <title>Anaerobic biodegradation of pyrene and benzo[a]pyrene by a new sulfate-reducing Desulforamulus aquiferis strain DSA.</title>
        <authorList>
            <person name="Zhang Z."/>
            <person name="Sun J."/>
            <person name="Gong X."/>
            <person name="Wang C."/>
            <person name="Wang H."/>
        </authorList>
    </citation>
    <scope>NUCLEOTIDE SEQUENCE</scope>
    <source>
        <strain evidence="2">DSA</strain>
    </source>
</reference>
<sequence>MYILGIEAATPVASVAVVGGGGMILSERLVNNRRTHSINLLPMIKAVIEEAGIKKEQINGVAVSSGPGSFTGLRIGLTTAKTLALTWGVPVVGVSTLEALALPVVSSGQLICPILNARKNEVYTSIFRGAILGRPHNIEGPLALSVKDLASILSRYEETVIFLGDAVVEYREEILSLLGDRAIFAPQSAMLPRGGAVAEIGHLEMARGGGVGPLELQAQYVRLSEAEVKLACQGRK</sequence>
<reference evidence="2" key="2">
    <citation type="submission" date="2023-03" db="EMBL/GenBank/DDBJ databases">
        <authorList>
            <person name="Zhang Z."/>
        </authorList>
    </citation>
    <scope>NUCLEOTIDE SEQUENCE</scope>
    <source>
        <strain evidence="2">DSA</strain>
    </source>
</reference>
<name>A0AAW7Z7D2_9FIRM</name>
<dbReference type="RefSeq" id="WP_304540222.1">
    <property type="nucleotide sequence ID" value="NZ_JARPTC010000001.1"/>
</dbReference>
<dbReference type="PANTHER" id="PTHR11735:SF11">
    <property type="entry name" value="TRNA THREONYLCARBAMOYLADENOSINE BIOSYNTHESIS PROTEIN TSAB"/>
    <property type="match status" value="1"/>
</dbReference>
<proteinExistence type="predicted"/>
<dbReference type="SUPFAM" id="SSF53067">
    <property type="entry name" value="Actin-like ATPase domain"/>
    <property type="match status" value="2"/>
</dbReference>
<organism evidence="2 3">
    <name type="scientific">Desulforamulus aquiferis</name>
    <dbReference type="NCBI Taxonomy" id="1397668"/>
    <lineage>
        <taxon>Bacteria</taxon>
        <taxon>Bacillati</taxon>
        <taxon>Bacillota</taxon>
        <taxon>Clostridia</taxon>
        <taxon>Eubacteriales</taxon>
        <taxon>Peptococcaceae</taxon>
        <taxon>Desulforamulus</taxon>
    </lineage>
</organism>
<protein>
    <submittedName>
        <fullName evidence="2">tRNA (Adenosine(37)-N6)-threonylcarbamoyltransferase complex dimerization subunit type 1 TsaB</fullName>
        <ecNumber evidence="2">2.3.1.234</ecNumber>
    </submittedName>
</protein>
<dbReference type="Proteomes" id="UP001172911">
    <property type="component" value="Unassembled WGS sequence"/>
</dbReference>
<dbReference type="AlphaFoldDB" id="A0AAW7Z7D2"/>
<dbReference type="EC" id="2.3.1.234" evidence="2"/>
<dbReference type="GO" id="GO:0005829">
    <property type="term" value="C:cytosol"/>
    <property type="evidence" value="ECO:0007669"/>
    <property type="project" value="TreeGrafter"/>
</dbReference>
<dbReference type="PANTHER" id="PTHR11735">
    <property type="entry name" value="TRNA N6-ADENOSINE THREONYLCARBAMOYLTRANSFERASE"/>
    <property type="match status" value="1"/>
</dbReference>
<keyword evidence="2" id="KW-0808">Transferase</keyword>
<dbReference type="NCBIfam" id="TIGR03725">
    <property type="entry name" value="T6A_YeaZ"/>
    <property type="match status" value="1"/>
</dbReference>
<feature type="domain" description="Gcp-like" evidence="1">
    <location>
        <begin position="33"/>
        <end position="125"/>
    </location>
</feature>
<dbReference type="InterPro" id="IPR022496">
    <property type="entry name" value="T6A_TsaB"/>
</dbReference>
<comment type="caution">
    <text evidence="2">The sequence shown here is derived from an EMBL/GenBank/DDBJ whole genome shotgun (WGS) entry which is preliminary data.</text>
</comment>
<keyword evidence="2" id="KW-0012">Acyltransferase</keyword>
<dbReference type="InterPro" id="IPR043129">
    <property type="entry name" value="ATPase_NBD"/>
</dbReference>
<evidence type="ECO:0000259" key="1">
    <source>
        <dbReference type="Pfam" id="PF00814"/>
    </source>
</evidence>
<accession>A0AAW7Z7D2</accession>
<dbReference type="Pfam" id="PF00814">
    <property type="entry name" value="TsaD"/>
    <property type="match status" value="1"/>
</dbReference>
<gene>
    <name evidence="2" type="primary">tsaB</name>
    <name evidence="2" type="ORF">P6N53_00235</name>
</gene>
<dbReference type="InterPro" id="IPR000905">
    <property type="entry name" value="Gcp-like_dom"/>
</dbReference>